<dbReference type="AlphaFoldDB" id="U1RVK7"/>
<dbReference type="InterPro" id="IPR009097">
    <property type="entry name" value="Cyclic_Pdiesterase"/>
</dbReference>
<dbReference type="RefSeq" id="WP_021607067.1">
    <property type="nucleotide sequence ID" value="NZ_KE951753.1"/>
</dbReference>
<reference evidence="1 2" key="1">
    <citation type="submission" date="2013-06" db="EMBL/GenBank/DDBJ databases">
        <authorList>
            <person name="Weinstock G."/>
            <person name="Sodergren E."/>
            <person name="Lobos E.A."/>
            <person name="Fulton L."/>
            <person name="Fulton R."/>
            <person name="Courtney L."/>
            <person name="Fronick C."/>
            <person name="O'Laughlin M."/>
            <person name="Godfrey J."/>
            <person name="Wilson R.M."/>
            <person name="Miner T."/>
            <person name="Farmer C."/>
            <person name="Delehaunty K."/>
            <person name="Cordes M."/>
            <person name="Minx P."/>
            <person name="Tomlinson C."/>
            <person name="Chen J."/>
            <person name="Wollam A."/>
            <person name="Pepin K.H."/>
            <person name="Bhonagiri V."/>
            <person name="Zhang X."/>
            <person name="Warren W."/>
            <person name="Mitreva M."/>
            <person name="Mardis E.R."/>
            <person name="Wilson R.K."/>
        </authorList>
    </citation>
    <scope>NUCLEOTIDE SEQUENCE [LARGE SCALE GENOMIC DNA]</scope>
    <source>
        <strain evidence="1 2">F0510</strain>
    </source>
</reference>
<dbReference type="PANTHER" id="PTHR40037">
    <property type="entry name" value="PHOSPHOESTERASE YJCG-RELATED"/>
    <property type="match status" value="1"/>
</dbReference>
<dbReference type="SUPFAM" id="SSF55144">
    <property type="entry name" value="LigT-like"/>
    <property type="match status" value="1"/>
</dbReference>
<dbReference type="EMBL" id="AWSD01000006">
    <property type="protein sequence ID" value="ERH23693.1"/>
    <property type="molecule type" value="Genomic_DNA"/>
</dbReference>
<comment type="caution">
    <text evidence="1">The sequence shown here is derived from an EMBL/GenBank/DDBJ whole genome shotgun (WGS) entry which is preliminary data.</text>
</comment>
<dbReference type="PATRIC" id="fig|1227262.3.peg.51"/>
<dbReference type="InterPro" id="IPR050580">
    <property type="entry name" value="2H_phosphoesterase_YjcG-like"/>
</dbReference>
<sequence length="222" mass="23847">MQIPAPDAHQCVIGVAIALPSHYAAQVRAVREAAGDPMADVVPPHITLLPPTAVDVDSLDEVMRHLRNVAAGTQPFDVRLDQVGTFRPVSPVVYLSLRSGAQECDRLQMRVRDRRGPLARSLSFPFHPHVTLAHEVADEDLDLAAREGAELVMDFTVTKLHLYRHLERSLQPGRTDVEGAWEVAAAFAFGGSLVSVAETAEVGEVTGVPAASAPETTPVVSV</sequence>
<organism evidence="1 2">
    <name type="scientific">Actinomyces johnsonii F0510</name>
    <dbReference type="NCBI Taxonomy" id="1227262"/>
    <lineage>
        <taxon>Bacteria</taxon>
        <taxon>Bacillati</taxon>
        <taxon>Actinomycetota</taxon>
        <taxon>Actinomycetes</taxon>
        <taxon>Actinomycetales</taxon>
        <taxon>Actinomycetaceae</taxon>
        <taxon>Actinomyces</taxon>
    </lineage>
</organism>
<proteinExistence type="predicted"/>
<name>U1RVK7_9ACTO</name>
<dbReference type="Proteomes" id="UP000016498">
    <property type="component" value="Unassembled WGS sequence"/>
</dbReference>
<gene>
    <name evidence="1" type="ORF">HMPREF1549_00065</name>
</gene>
<dbReference type="Gene3D" id="3.90.1140.10">
    <property type="entry name" value="Cyclic phosphodiesterase"/>
    <property type="match status" value="1"/>
</dbReference>
<keyword evidence="1" id="KW-0436">Ligase</keyword>
<dbReference type="GO" id="GO:0016874">
    <property type="term" value="F:ligase activity"/>
    <property type="evidence" value="ECO:0007669"/>
    <property type="project" value="UniProtKB-KW"/>
</dbReference>
<dbReference type="HOGENOM" id="CLU_104553_0_0_11"/>
<accession>U1RVK7</accession>
<evidence type="ECO:0000313" key="1">
    <source>
        <dbReference type="EMBL" id="ERH23693.1"/>
    </source>
</evidence>
<protein>
    <submittedName>
        <fullName evidence="1">Putative 2'-5' RNA ligase</fullName>
    </submittedName>
</protein>
<dbReference type="Pfam" id="PF13563">
    <property type="entry name" value="2_5_RNA_ligase2"/>
    <property type="match status" value="1"/>
</dbReference>
<dbReference type="OrthoDB" id="358773at2"/>
<evidence type="ECO:0000313" key="2">
    <source>
        <dbReference type="Proteomes" id="UP000016498"/>
    </source>
</evidence>
<dbReference type="PANTHER" id="PTHR40037:SF1">
    <property type="entry name" value="PHOSPHOESTERASE SAOUHSC_00951-RELATED"/>
    <property type="match status" value="1"/>
</dbReference>